<dbReference type="PANTHER" id="PTHR39203:SF1">
    <property type="entry name" value="CYTOPLASMIC PROTEIN"/>
    <property type="match status" value="1"/>
</dbReference>
<proteinExistence type="predicted"/>
<dbReference type="AlphaFoldDB" id="A0A223V3G6"/>
<dbReference type="CDD" id="cd06553">
    <property type="entry name" value="ASCH_Ef3133_like"/>
    <property type="match status" value="1"/>
</dbReference>
<organism evidence="1 2">
    <name type="scientific">Maribacter cobaltidurans</name>
    <dbReference type="NCBI Taxonomy" id="1178778"/>
    <lineage>
        <taxon>Bacteria</taxon>
        <taxon>Pseudomonadati</taxon>
        <taxon>Bacteroidota</taxon>
        <taxon>Flavobacteriia</taxon>
        <taxon>Flavobacteriales</taxon>
        <taxon>Flavobacteriaceae</taxon>
        <taxon>Maribacter</taxon>
    </lineage>
</organism>
<dbReference type="Gene3D" id="3.10.400.10">
    <property type="entry name" value="Sulfate adenylyltransferase"/>
    <property type="match status" value="1"/>
</dbReference>
<gene>
    <name evidence="1" type="ORF">CJ263_06355</name>
</gene>
<dbReference type="InterPro" id="IPR007374">
    <property type="entry name" value="ASCH_domain"/>
</dbReference>
<dbReference type="OrthoDB" id="9807542at2"/>
<keyword evidence="2" id="KW-1185">Reference proteome</keyword>
<accession>A0A223V3G6</accession>
<name>A0A223V3G6_9FLAO</name>
<dbReference type="InterPro" id="IPR009326">
    <property type="entry name" value="DUF984"/>
</dbReference>
<protein>
    <submittedName>
        <fullName evidence="1">RNA-binding protein</fullName>
    </submittedName>
</protein>
<reference evidence="1 2" key="1">
    <citation type="submission" date="2017-08" db="EMBL/GenBank/DDBJ databases">
        <title>The complete genome sequence of Maribacter sp. B1, isolated from deep-sea sediment.</title>
        <authorList>
            <person name="Wu Y.-H."/>
            <person name="Cheng H."/>
            <person name="Xu X.-W."/>
        </authorList>
    </citation>
    <scope>NUCLEOTIDE SEQUENCE [LARGE SCALE GENOMIC DNA]</scope>
    <source>
        <strain evidence="1 2">B1</strain>
    </source>
</reference>
<dbReference type="PROSITE" id="PS51257">
    <property type="entry name" value="PROKAR_LIPOPROTEIN"/>
    <property type="match status" value="1"/>
</dbReference>
<evidence type="ECO:0000313" key="2">
    <source>
        <dbReference type="Proteomes" id="UP000215244"/>
    </source>
</evidence>
<dbReference type="Pfam" id="PF04266">
    <property type="entry name" value="ASCH"/>
    <property type="match status" value="1"/>
</dbReference>
<dbReference type="PIRSF" id="PIRSF021320">
    <property type="entry name" value="DUF984"/>
    <property type="match status" value="1"/>
</dbReference>
<dbReference type="Proteomes" id="UP000215244">
    <property type="component" value="Chromosome"/>
</dbReference>
<dbReference type="RefSeq" id="WP_094996495.1">
    <property type="nucleotide sequence ID" value="NZ_BMJL01000009.1"/>
</dbReference>
<evidence type="ECO:0000313" key="1">
    <source>
        <dbReference type="EMBL" id="ASV29872.1"/>
    </source>
</evidence>
<sequence>MKNLPFIILLLLASCKSEPKTEAPTETEIDPTVYAMWEDYSQAHPETKSEEMPESWFFHDNQKDADRLAKLVIDGKKRASSGLYKWYGDAGADLPAVGTKSIITNFDGTAQAIIEIVQVDTIPFKQISEAYAAMDMGTQEEPLPKWKKAHRAFFESTFEDGPETFSEDMLVVCETFKTIWPIK</sequence>
<dbReference type="EMBL" id="CP022957">
    <property type="protein sequence ID" value="ASV29872.1"/>
    <property type="molecule type" value="Genomic_DNA"/>
</dbReference>
<dbReference type="InterPro" id="IPR015947">
    <property type="entry name" value="PUA-like_sf"/>
</dbReference>
<dbReference type="SMART" id="SM01022">
    <property type="entry name" value="ASCH"/>
    <property type="match status" value="1"/>
</dbReference>
<dbReference type="PANTHER" id="PTHR39203">
    <property type="entry name" value="CYTOPLASMIC PROTEIN-RELATED"/>
    <property type="match status" value="1"/>
</dbReference>
<dbReference type="SUPFAM" id="SSF88697">
    <property type="entry name" value="PUA domain-like"/>
    <property type="match status" value="1"/>
</dbReference>
<dbReference type="KEGG" id="marb:CJ263_06355"/>